<sequence>MLHLVDRGFLGDEVSAIIDSYVCIHLYQTNVNERSEGWKKDLLNAYLVNIRLVPGEGFDHVTMDKNLEKRSFFVHDRNQQNVLQETRLIKDIKQAKKNDKRDRATIRRSSI</sequence>
<gene>
    <name evidence="1" type="ORF">MKW98_002019</name>
</gene>
<name>A0AAD4SMP3_9MAGN</name>
<organism evidence="1 2">
    <name type="scientific">Papaver atlanticum</name>
    <dbReference type="NCBI Taxonomy" id="357466"/>
    <lineage>
        <taxon>Eukaryota</taxon>
        <taxon>Viridiplantae</taxon>
        <taxon>Streptophyta</taxon>
        <taxon>Embryophyta</taxon>
        <taxon>Tracheophyta</taxon>
        <taxon>Spermatophyta</taxon>
        <taxon>Magnoliopsida</taxon>
        <taxon>Ranunculales</taxon>
        <taxon>Papaveraceae</taxon>
        <taxon>Papaveroideae</taxon>
        <taxon>Papaver</taxon>
    </lineage>
</organism>
<comment type="caution">
    <text evidence="1">The sequence shown here is derived from an EMBL/GenBank/DDBJ whole genome shotgun (WGS) entry which is preliminary data.</text>
</comment>
<proteinExistence type="predicted"/>
<reference evidence="1" key="1">
    <citation type="submission" date="2022-04" db="EMBL/GenBank/DDBJ databases">
        <title>A functionally conserved STORR gene fusion in Papaver species that diverged 16.8 million years ago.</title>
        <authorList>
            <person name="Catania T."/>
        </authorList>
    </citation>
    <scope>NUCLEOTIDE SEQUENCE</scope>
    <source>
        <strain evidence="1">S-188037</strain>
    </source>
</reference>
<dbReference type="AlphaFoldDB" id="A0AAD4SMP3"/>
<keyword evidence="2" id="KW-1185">Reference proteome</keyword>
<dbReference type="EMBL" id="JAJJMB010009231">
    <property type="protein sequence ID" value="KAI3914783.1"/>
    <property type="molecule type" value="Genomic_DNA"/>
</dbReference>
<evidence type="ECO:0000313" key="1">
    <source>
        <dbReference type="EMBL" id="KAI3914783.1"/>
    </source>
</evidence>
<accession>A0AAD4SMP3</accession>
<dbReference type="Proteomes" id="UP001202328">
    <property type="component" value="Unassembled WGS sequence"/>
</dbReference>
<protein>
    <submittedName>
        <fullName evidence="1">Uncharacterized protein</fullName>
    </submittedName>
</protein>
<evidence type="ECO:0000313" key="2">
    <source>
        <dbReference type="Proteomes" id="UP001202328"/>
    </source>
</evidence>